<dbReference type="Proteomes" id="UP000199410">
    <property type="component" value="Unassembled WGS sequence"/>
</dbReference>
<accession>A0A1H9AZL8</accession>
<dbReference type="EMBL" id="FOEL01000002">
    <property type="protein sequence ID" value="SEP81911.1"/>
    <property type="molecule type" value="Genomic_DNA"/>
</dbReference>
<organism evidence="1 2">
    <name type="scientific">Lysinibacillus fusiformis</name>
    <dbReference type="NCBI Taxonomy" id="28031"/>
    <lineage>
        <taxon>Bacteria</taxon>
        <taxon>Bacillati</taxon>
        <taxon>Bacillota</taxon>
        <taxon>Bacilli</taxon>
        <taxon>Bacillales</taxon>
        <taxon>Bacillaceae</taxon>
        <taxon>Lysinibacillus</taxon>
    </lineage>
</organism>
<reference evidence="1 2" key="1">
    <citation type="submission" date="2016-10" db="EMBL/GenBank/DDBJ databases">
        <authorList>
            <person name="Varghese N."/>
            <person name="Submissions S."/>
        </authorList>
    </citation>
    <scope>NUCLEOTIDE SEQUENCE [LARGE SCALE GENOMIC DNA]</scope>
    <source>
        <strain evidence="1 2">TC-13</strain>
    </source>
</reference>
<evidence type="ECO:0000313" key="2">
    <source>
        <dbReference type="Proteomes" id="UP000199410"/>
    </source>
</evidence>
<sequence>MINEKKLADMVIRMDAMHPNDPAIESCWEQMVDEFNDEQDTINYLNSCSEKEIYWISSVFDDLAYKFPSKTYVDCIKQLAKKFPKVDMALEIKIAESYIS</sequence>
<name>A0A1H9AZL8_9BACI</name>
<gene>
    <name evidence="1" type="ORF">SAMN02787113_00646</name>
</gene>
<dbReference type="RefSeq" id="WP_089984491.1">
    <property type="nucleotide sequence ID" value="NZ_FMVP01000002.1"/>
</dbReference>
<dbReference type="AlphaFoldDB" id="A0A1H9AZL8"/>
<evidence type="ECO:0000313" key="1">
    <source>
        <dbReference type="EMBL" id="SEP81911.1"/>
    </source>
</evidence>
<protein>
    <submittedName>
        <fullName evidence="1">Uncharacterized protein</fullName>
    </submittedName>
</protein>
<comment type="caution">
    <text evidence="1">The sequence shown here is derived from an EMBL/GenBank/DDBJ whole genome shotgun (WGS) entry which is preliminary data.</text>
</comment>
<proteinExistence type="predicted"/>